<evidence type="ECO:0000313" key="3">
    <source>
        <dbReference type="EMBL" id="OFV65662.1"/>
    </source>
</evidence>
<name>A0A1F2P3V4_9EURY</name>
<gene>
    <name evidence="2" type="ORF">ENI32_01045</name>
    <name evidence="3" type="ORF">SBU_001472</name>
</gene>
<dbReference type="Proteomes" id="UP000885936">
    <property type="component" value="Unassembled WGS sequence"/>
</dbReference>
<dbReference type="InterPro" id="IPR005225">
    <property type="entry name" value="Small_GTP-bd"/>
</dbReference>
<dbReference type="GO" id="GO:0015093">
    <property type="term" value="F:ferrous iron transmembrane transporter activity"/>
    <property type="evidence" value="ECO:0007669"/>
    <property type="project" value="TreeGrafter"/>
</dbReference>
<dbReference type="PRINTS" id="PR00326">
    <property type="entry name" value="GTP1OBG"/>
</dbReference>
<accession>A0A1F2P3V4</accession>
<dbReference type="SUPFAM" id="SSF52540">
    <property type="entry name" value="P-loop containing nucleoside triphosphate hydrolases"/>
    <property type="match status" value="1"/>
</dbReference>
<feature type="domain" description="FeoB-type G" evidence="1">
    <location>
        <begin position="1"/>
        <end position="163"/>
    </location>
</feature>
<dbReference type="AlphaFoldDB" id="A0A1F2P3V4"/>
<dbReference type="EMBL" id="DRIE01000014">
    <property type="protein sequence ID" value="HEC56464.1"/>
    <property type="molecule type" value="Genomic_DNA"/>
</dbReference>
<dbReference type="GO" id="GO:0005525">
    <property type="term" value="F:GTP binding"/>
    <property type="evidence" value="ECO:0007669"/>
    <property type="project" value="InterPro"/>
</dbReference>
<reference evidence="2" key="2">
    <citation type="journal article" date="2020" name="mSystems">
        <title>Genome- and Community-Level Interaction Insights into Carbon Utilization and Element Cycling Functions of Hydrothermarchaeota in Hydrothermal Sediment.</title>
        <authorList>
            <person name="Zhou Z."/>
            <person name="Liu Y."/>
            <person name="Xu W."/>
            <person name="Pan J."/>
            <person name="Luo Z.H."/>
            <person name="Li M."/>
        </authorList>
    </citation>
    <scope>NUCLEOTIDE SEQUENCE [LARGE SCALE GENOMIC DNA]</scope>
    <source>
        <strain evidence="2">HyVt-386</strain>
    </source>
</reference>
<evidence type="ECO:0000313" key="2">
    <source>
        <dbReference type="EMBL" id="HEC56464.1"/>
    </source>
</evidence>
<reference evidence="3 4" key="1">
    <citation type="submission" date="2016-05" db="EMBL/GenBank/DDBJ databases">
        <title>Microbial consortia oxidize butane by reversing methanogenesis.</title>
        <authorList>
            <person name="Laso-Perez R."/>
            <person name="Richter M."/>
            <person name="Wegener G."/>
            <person name="Musat F."/>
        </authorList>
    </citation>
    <scope>NUCLEOTIDE SEQUENCE [LARGE SCALE GENOMIC DNA]</scope>
    <source>
        <strain evidence="3">BOX1</strain>
    </source>
</reference>
<dbReference type="CDD" id="cd01879">
    <property type="entry name" value="FeoB"/>
    <property type="match status" value="1"/>
</dbReference>
<dbReference type="PROSITE" id="PS51711">
    <property type="entry name" value="G_FEOB"/>
    <property type="match status" value="1"/>
</dbReference>
<dbReference type="PANTHER" id="PTHR43185:SF1">
    <property type="entry name" value="FE(2+) TRANSPORTER FEOB"/>
    <property type="match status" value="1"/>
</dbReference>
<dbReference type="GO" id="GO:0005886">
    <property type="term" value="C:plasma membrane"/>
    <property type="evidence" value="ECO:0007669"/>
    <property type="project" value="TreeGrafter"/>
</dbReference>
<protein>
    <submittedName>
        <fullName evidence="2">GTP-binding protein</fullName>
    </submittedName>
    <submittedName>
        <fullName evidence="3">Iron transporter FeoB</fullName>
    </submittedName>
</protein>
<dbReference type="InterPro" id="IPR027417">
    <property type="entry name" value="P-loop_NTPase"/>
</dbReference>
<dbReference type="STRING" id="1839936.SBU_001472"/>
<evidence type="ECO:0000313" key="4">
    <source>
        <dbReference type="Proteomes" id="UP000185779"/>
    </source>
</evidence>
<evidence type="ECO:0000259" key="1">
    <source>
        <dbReference type="PROSITE" id="PS51711"/>
    </source>
</evidence>
<dbReference type="EMBL" id="LYOR01000009">
    <property type="protein sequence ID" value="OFV65662.1"/>
    <property type="molecule type" value="Genomic_DNA"/>
</dbReference>
<dbReference type="PANTHER" id="PTHR43185">
    <property type="entry name" value="FERROUS IRON TRANSPORT PROTEIN B"/>
    <property type="match status" value="1"/>
</dbReference>
<dbReference type="InterPro" id="IPR050860">
    <property type="entry name" value="FeoB_GTPase"/>
</dbReference>
<dbReference type="Gene3D" id="3.40.50.300">
    <property type="entry name" value="P-loop containing nucleotide triphosphate hydrolases"/>
    <property type="match status" value="1"/>
</dbReference>
<dbReference type="NCBIfam" id="TIGR00231">
    <property type="entry name" value="small_GTP"/>
    <property type="match status" value="1"/>
</dbReference>
<organism evidence="3 4">
    <name type="scientific">Candidatus Syntropharchaeum butanivorans</name>
    <dbReference type="NCBI Taxonomy" id="1839936"/>
    <lineage>
        <taxon>Archaea</taxon>
        <taxon>Methanobacteriati</taxon>
        <taxon>Methanobacteriota</taxon>
        <taxon>Stenosarchaea group</taxon>
        <taxon>Methanomicrobia</taxon>
        <taxon>Methanosarcinales</taxon>
        <taxon>ANME-2 cluster</taxon>
        <taxon>Candidatus Syntropharchaeum</taxon>
    </lineage>
</organism>
<dbReference type="InterPro" id="IPR006073">
    <property type="entry name" value="GTP-bd"/>
</dbReference>
<dbReference type="Proteomes" id="UP000185779">
    <property type="component" value="Unassembled WGS sequence"/>
</dbReference>
<dbReference type="Pfam" id="PF02421">
    <property type="entry name" value="FeoB_N"/>
    <property type="match status" value="1"/>
</dbReference>
<sequence>MRIFLVGNPNVGKSTLFKELTGARIIISNYPGTTVDYYISRMNLNGSRVEVVDVPGIYSLNPTSEAEYVAVRILEGCSDEDAVINVVDGTNLRRNLFLTLDLIERGYPLLIAVNMIDMLGGYGLAIDLEGLERILGVPVVGVSARKGDGIDELRSRIADRRSVSLEEVLNGCSD</sequence>
<proteinExistence type="predicted"/>
<keyword evidence="4" id="KW-1185">Reference proteome</keyword>
<dbReference type="InterPro" id="IPR030389">
    <property type="entry name" value="G_FEOB_dom"/>
</dbReference>
<comment type="caution">
    <text evidence="3">The sequence shown here is derived from an EMBL/GenBank/DDBJ whole genome shotgun (WGS) entry which is preliminary data.</text>
</comment>